<feature type="domain" description="Glycosyl hydrolase family 13 catalytic" evidence="3">
    <location>
        <begin position="138"/>
        <end position="522"/>
    </location>
</feature>
<dbReference type="CDD" id="cd11338">
    <property type="entry name" value="AmyAc_CMD"/>
    <property type="match status" value="1"/>
</dbReference>
<evidence type="ECO:0000313" key="4">
    <source>
        <dbReference type="EMBL" id="SEM94898.1"/>
    </source>
</evidence>
<organism evidence="4 5">
    <name type="scientific">Ligilactobacillus ruminis</name>
    <dbReference type="NCBI Taxonomy" id="1623"/>
    <lineage>
        <taxon>Bacteria</taxon>
        <taxon>Bacillati</taxon>
        <taxon>Bacillota</taxon>
        <taxon>Bacilli</taxon>
        <taxon>Lactobacillales</taxon>
        <taxon>Lactobacillaceae</taxon>
        <taxon>Ligilactobacillus</taxon>
    </lineage>
</organism>
<dbReference type="InterPro" id="IPR017853">
    <property type="entry name" value="GH"/>
</dbReference>
<keyword evidence="1" id="KW-0378">Hydrolase</keyword>
<dbReference type="PANTHER" id="PTHR10357">
    <property type="entry name" value="ALPHA-AMYLASE FAMILY MEMBER"/>
    <property type="match status" value="1"/>
</dbReference>
<sequence>MPAIHYDAWKPEYKKPFGAVKVNSEVTFTIDAVNLWLKDPKLVVFQDYFLKEYPLLDNHDGSYSAAFIPSKAGVYFYYFKTTVVENNSENFYCCCKQHGGISQLVTNEDQAKTGAYQLTVYEQEVSKPAWYQAGICYQIFPDRFFNGNQDGHLNQRKPNSFIYGTTQDLPMYVKNADGSIARWDFYGGNLQGIIQKIPYLKDLGVTIIYLNPIFEASSNHRYDTNDYFKIDPMLGNQKDFEDLVAKLHQNGMKIILDGVFSHVGKDSRYFNASQLYGDKQGAYNDPHSPYYPWFTFKKYPTEYDAWWGVSDLPTVNKNDPTFQDFIYKNADSVIAYWTRLGVDGWRLDVADELPDEFIEGIRQKLKQFPEKILIGEVWEDASNKIDYHKRRRYTSGFNLDGVMNYPLRNALISLFEQSQTPLETAEALMTLRENYPLNFYFNALNNVGTHDTVRIWTALKGDFLKISQVFACLFMLPGVPTIYYGDEAGLDGREDPDNRRFYPWGHENKALFGTIKQLIQYRKTHKSLQSGDLLLMADDHFLVIGRFLAHEAVVYVLNASGIRSIYLPEQLQKIHDIPNLAPKLAQKLAGKSFDPWQSQLIELVI</sequence>
<proteinExistence type="predicted"/>
<dbReference type="Gene3D" id="3.20.20.80">
    <property type="entry name" value="Glycosidases"/>
    <property type="match status" value="1"/>
</dbReference>
<dbReference type="Pfam" id="PF00128">
    <property type="entry name" value="Alpha-amylase"/>
    <property type="match status" value="1"/>
</dbReference>
<dbReference type="InterPro" id="IPR006047">
    <property type="entry name" value="GH13_cat_dom"/>
</dbReference>
<dbReference type="SMART" id="SM00642">
    <property type="entry name" value="Aamy"/>
    <property type="match status" value="1"/>
</dbReference>
<keyword evidence="2" id="KW-0326">Glycosidase</keyword>
<evidence type="ECO:0000259" key="3">
    <source>
        <dbReference type="SMART" id="SM00642"/>
    </source>
</evidence>
<dbReference type="Proteomes" id="UP000182089">
    <property type="component" value="Unassembled WGS sequence"/>
</dbReference>
<evidence type="ECO:0000313" key="5">
    <source>
        <dbReference type="Proteomes" id="UP000182089"/>
    </source>
</evidence>
<dbReference type="PANTHER" id="PTHR10357:SF210">
    <property type="entry name" value="MALTODEXTRIN GLUCOSIDASE"/>
    <property type="match status" value="1"/>
</dbReference>
<dbReference type="SUPFAM" id="SSF81296">
    <property type="entry name" value="E set domains"/>
    <property type="match status" value="1"/>
</dbReference>
<dbReference type="EMBL" id="FOCC01000015">
    <property type="protein sequence ID" value="SEM94898.1"/>
    <property type="molecule type" value="Genomic_DNA"/>
</dbReference>
<protein>
    <submittedName>
        <fullName evidence="4">Alpha-glucosidase</fullName>
    </submittedName>
</protein>
<dbReference type="InterPro" id="IPR014756">
    <property type="entry name" value="Ig_E-set"/>
</dbReference>
<dbReference type="SUPFAM" id="SSF51445">
    <property type="entry name" value="(Trans)glycosidases"/>
    <property type="match status" value="1"/>
</dbReference>
<gene>
    <name evidence="4" type="ORF">SAMN05216431_11533</name>
</gene>
<accession>A0ABY1ADX5</accession>
<reference evidence="4 5" key="1">
    <citation type="submission" date="2016-10" db="EMBL/GenBank/DDBJ databases">
        <authorList>
            <person name="Varghese N."/>
            <person name="Submissions S."/>
        </authorList>
    </citation>
    <scope>NUCLEOTIDE SEQUENCE [LARGE SCALE GENOMIC DNA]</scope>
    <source>
        <strain evidence="4 5">WC1T17</strain>
    </source>
</reference>
<evidence type="ECO:0000256" key="1">
    <source>
        <dbReference type="ARBA" id="ARBA00022801"/>
    </source>
</evidence>
<name>A0ABY1ADX5_9LACO</name>
<evidence type="ECO:0000256" key="2">
    <source>
        <dbReference type="ARBA" id="ARBA00023295"/>
    </source>
</evidence>
<dbReference type="InterPro" id="IPR045857">
    <property type="entry name" value="O16G_dom_2"/>
</dbReference>
<dbReference type="Gene3D" id="3.90.400.10">
    <property type="entry name" value="Oligo-1,6-glucosidase, Domain 2"/>
    <property type="match status" value="1"/>
</dbReference>
<comment type="caution">
    <text evidence="4">The sequence shown here is derived from an EMBL/GenBank/DDBJ whole genome shotgun (WGS) entry which is preliminary data.</text>
</comment>